<evidence type="ECO:0000256" key="1">
    <source>
        <dbReference type="PROSITE-ProRule" id="PRU00339"/>
    </source>
</evidence>
<comment type="caution">
    <text evidence="3">The sequence shown here is derived from an EMBL/GenBank/DDBJ whole genome shotgun (WGS) entry which is preliminary data.</text>
</comment>
<dbReference type="PROSITE" id="PS50005">
    <property type="entry name" value="TPR"/>
    <property type="match status" value="1"/>
</dbReference>
<dbReference type="SMART" id="SM00028">
    <property type="entry name" value="TPR"/>
    <property type="match status" value="1"/>
</dbReference>
<dbReference type="Proteomes" id="UP001202134">
    <property type="component" value="Unassembled WGS sequence"/>
</dbReference>
<gene>
    <name evidence="3" type="ORF">L2737_19175</name>
</gene>
<proteinExistence type="predicted"/>
<dbReference type="Gene3D" id="1.25.40.10">
    <property type="entry name" value="Tetratricopeptide repeat domain"/>
    <property type="match status" value="1"/>
</dbReference>
<dbReference type="RefSeq" id="WP_248956798.1">
    <property type="nucleotide sequence ID" value="NZ_JAKIKU010000014.1"/>
</dbReference>
<evidence type="ECO:0000256" key="2">
    <source>
        <dbReference type="SAM" id="SignalP"/>
    </source>
</evidence>
<feature type="repeat" description="TPR" evidence="1">
    <location>
        <begin position="179"/>
        <end position="212"/>
    </location>
</feature>
<evidence type="ECO:0000313" key="3">
    <source>
        <dbReference type="EMBL" id="MCL1047427.1"/>
    </source>
</evidence>
<feature type="chain" id="PRO_5045208113" evidence="2">
    <location>
        <begin position="20"/>
        <end position="228"/>
    </location>
</feature>
<accession>A0ABT0KUA1</accession>
<keyword evidence="1" id="KW-0802">TPR repeat</keyword>
<dbReference type="InterPro" id="IPR019734">
    <property type="entry name" value="TPR_rpt"/>
</dbReference>
<sequence>MKTLFIAVTLSLVSQSSMADISAIDSAANAMNINELKQISEQSVDYEHAYAEYRTAITANIVGQRGMFKRSLDEAQTTLENILGREDDVESMALLASVYGMQISNDPTKGQTLGMKAGTLLARAEQIEPNNPRIALVKAMSAYYTPTQYGGGMDKAKQYASVAIERFQSPCDDICWGHSEAYTWRGLAQQELGNQQGAEQDWQQAIDIDPNYSWANFLLNPPTSAQQY</sequence>
<name>A0ABT0KUA1_9GAMM</name>
<dbReference type="InterPro" id="IPR011990">
    <property type="entry name" value="TPR-like_helical_dom_sf"/>
</dbReference>
<protein>
    <submittedName>
        <fullName evidence="3">Tetratricopeptide repeat protein</fullName>
    </submittedName>
</protein>
<feature type="signal peptide" evidence="2">
    <location>
        <begin position="1"/>
        <end position="19"/>
    </location>
</feature>
<reference evidence="3 4" key="1">
    <citation type="submission" date="2022-01" db="EMBL/GenBank/DDBJ databases">
        <title>Whole genome-based taxonomy of the Shewanellaceae.</title>
        <authorList>
            <person name="Martin-Rodriguez A.J."/>
        </authorList>
    </citation>
    <scope>NUCLEOTIDE SEQUENCE [LARGE SCALE GENOMIC DNA]</scope>
    <source>
        <strain evidence="3 4">DSM 24955</strain>
    </source>
</reference>
<evidence type="ECO:0000313" key="4">
    <source>
        <dbReference type="Proteomes" id="UP001202134"/>
    </source>
</evidence>
<organism evidence="3 4">
    <name type="scientific">Shewanella electrodiphila</name>
    <dbReference type="NCBI Taxonomy" id="934143"/>
    <lineage>
        <taxon>Bacteria</taxon>
        <taxon>Pseudomonadati</taxon>
        <taxon>Pseudomonadota</taxon>
        <taxon>Gammaproteobacteria</taxon>
        <taxon>Alteromonadales</taxon>
        <taxon>Shewanellaceae</taxon>
        <taxon>Shewanella</taxon>
    </lineage>
</organism>
<keyword evidence="2" id="KW-0732">Signal</keyword>
<keyword evidence="4" id="KW-1185">Reference proteome</keyword>
<dbReference type="EMBL" id="JAKIKU010000014">
    <property type="protein sequence ID" value="MCL1047427.1"/>
    <property type="molecule type" value="Genomic_DNA"/>
</dbReference>
<dbReference type="SUPFAM" id="SSF48452">
    <property type="entry name" value="TPR-like"/>
    <property type="match status" value="1"/>
</dbReference>